<accession>A0A162MNV3</accession>
<dbReference type="EMBL" id="LOHZ01000025">
    <property type="protein sequence ID" value="KYO66817.1"/>
    <property type="molecule type" value="Genomic_DNA"/>
</dbReference>
<gene>
    <name evidence="1" type="ORF">ATZ99_10620</name>
</gene>
<evidence type="ECO:0000313" key="2">
    <source>
        <dbReference type="Proteomes" id="UP000075737"/>
    </source>
</evidence>
<evidence type="ECO:0000313" key="1">
    <source>
        <dbReference type="EMBL" id="KYO66817.1"/>
    </source>
</evidence>
<name>A0A162MNV3_9FIRM</name>
<keyword evidence="2" id="KW-1185">Reference proteome</keyword>
<organism evidence="1 2">
    <name type="scientific">Thermovenabulum gondwanense</name>
    <dbReference type="NCBI Taxonomy" id="520767"/>
    <lineage>
        <taxon>Bacteria</taxon>
        <taxon>Bacillati</taxon>
        <taxon>Bacillota</taxon>
        <taxon>Clostridia</taxon>
        <taxon>Thermosediminibacterales</taxon>
        <taxon>Thermosediminibacteraceae</taxon>
        <taxon>Thermovenabulum</taxon>
    </lineage>
</organism>
<sequence length="273" mass="29451">MSIYKINNTKILIRGAGDIASGIAYRLFISGFKVIMTETEHPTSIRRKVCFSEAIYDGEKEIEGVKAIFSKDPEMALLAAEEGKIPVLIDPELKYLTYIKPLALVDAIVAKKNLGTKMEMADIVIGVGPGFEAGKDCHAVIETKRGHNLGKVIYCGSAEDNTGVPGEIMGYAQERVLYAPASGKIKVLKDIGSLVKTGEIVAVIGNVEVKARINGVLRGVIRDGFEVYEGLKIGDVDPTGIVENCYTISDKARAVGGGVLEAILFFMNQIIKN</sequence>
<dbReference type="AlphaFoldDB" id="A0A162MNV3"/>
<protein>
    <recommendedName>
        <fullName evidence="3">EF2563 family selenium-dependent molybdenum hydroxylase system protein</fullName>
    </recommendedName>
</protein>
<dbReference type="Proteomes" id="UP000075737">
    <property type="component" value="Unassembled WGS sequence"/>
</dbReference>
<dbReference type="PATRIC" id="fig|520767.4.peg.1161"/>
<dbReference type="STRING" id="520767.ATZ99_10620"/>
<dbReference type="RefSeq" id="WP_068748193.1">
    <property type="nucleotide sequence ID" value="NZ_LOHZ01000025.1"/>
</dbReference>
<proteinExistence type="predicted"/>
<dbReference type="InterPro" id="IPR017695">
    <property type="entry name" value="Se-dep_Mo_hydrolase_YqeB"/>
</dbReference>
<reference evidence="1 2" key="1">
    <citation type="submission" date="2015-12" db="EMBL/GenBank/DDBJ databases">
        <title>Draft genome of Thermovenabulum gondwanense isolated from a red thermophilic microbial mat colonisisng an outflow channel of a bore well.</title>
        <authorList>
            <person name="Patel B.K."/>
        </authorList>
    </citation>
    <scope>NUCLEOTIDE SEQUENCE [LARGE SCALE GENOMIC DNA]</scope>
    <source>
        <strain evidence="1 2">R270</strain>
    </source>
</reference>
<evidence type="ECO:0008006" key="3">
    <source>
        <dbReference type="Google" id="ProtNLM"/>
    </source>
</evidence>
<dbReference type="NCBIfam" id="TIGR03309">
    <property type="entry name" value="matur_yqeB"/>
    <property type="match status" value="1"/>
</dbReference>
<comment type="caution">
    <text evidence="1">The sequence shown here is derived from an EMBL/GenBank/DDBJ whole genome shotgun (WGS) entry which is preliminary data.</text>
</comment>
<dbReference type="OrthoDB" id="9815497at2"/>